<sequence>MYYLNCPSQSYKVFLFFLRQSFTLSPWLECSGVISTHCNLHLPGSNDSPASVSRIAGITGACHDQLIFFSRDGVSPPCLGWSRTPELLQSTRLSLPKCWDYRHEEPHPA</sequence>
<accession>A0A5F7ZVZ1</accession>
<reference evidence="1" key="4">
    <citation type="submission" date="2025-09" db="UniProtKB">
        <authorList>
            <consortium name="Ensembl"/>
        </authorList>
    </citation>
    <scope>IDENTIFICATION</scope>
    <source>
        <strain evidence="1">17573</strain>
    </source>
</reference>
<dbReference type="Bgee" id="ENSMMUG00000055195">
    <property type="expression patterns" value="Expressed in fibroblast and 21 other cell types or tissues"/>
</dbReference>
<dbReference type="PANTHER" id="PTHR12138">
    <property type="entry name" value="PRIMATE-EXPANDED PROTEIN FAMILY"/>
    <property type="match status" value="1"/>
</dbReference>
<dbReference type="InParanoid" id="A0A5F7ZVZ1"/>
<reference evidence="1" key="3">
    <citation type="submission" date="2025-08" db="UniProtKB">
        <authorList>
            <consortium name="Ensembl"/>
        </authorList>
    </citation>
    <scope>IDENTIFICATION</scope>
    <source>
        <strain evidence="1">17573</strain>
    </source>
</reference>
<dbReference type="GeneTree" id="ENSGT01150000286943"/>
<evidence type="ECO:0000313" key="2">
    <source>
        <dbReference type="Proteomes" id="UP000006718"/>
    </source>
</evidence>
<keyword evidence="2" id="KW-1185">Reference proteome</keyword>
<reference evidence="1" key="2">
    <citation type="submission" date="2019-01" db="EMBL/GenBank/DDBJ databases">
        <authorList>
            <person name="Graves T."/>
            <person name="Eichler E.E."/>
            <person name="Wilson R.K."/>
        </authorList>
    </citation>
    <scope>NUCLEOTIDE SEQUENCE [LARGE SCALE GENOMIC DNA]</scope>
    <source>
        <strain evidence="1">17573</strain>
    </source>
</reference>
<evidence type="ECO:0000313" key="1">
    <source>
        <dbReference type="Ensembl" id="ENSMMUP00000069338.1"/>
    </source>
</evidence>
<dbReference type="AlphaFoldDB" id="A0A5F7ZVZ1"/>
<dbReference type="Ensembl" id="ENSMMUT00000083172.1">
    <property type="protein sequence ID" value="ENSMMUP00000069338.1"/>
    <property type="gene ID" value="ENSMMUG00000055195.1"/>
</dbReference>
<dbReference type="VEuPathDB" id="HostDB:ENSMMUG00000055195"/>
<dbReference type="PANTHER" id="PTHR12138:SF155">
    <property type="entry name" value="DOWN SYNDROME CRITICAL REGION PROTEIN 8"/>
    <property type="match status" value="1"/>
</dbReference>
<reference evidence="2" key="1">
    <citation type="journal article" date="2007" name="Science">
        <title>Evolutionary and biomedical insights from the rhesus macaque genome.</title>
        <authorList>
            <person name="Gibbs R.A."/>
            <person name="Rogers J."/>
            <person name="Katze M.G."/>
            <person name="Bumgarner R."/>
            <person name="Weinstock G.M."/>
            <person name="Mardis E.R."/>
            <person name="Remington K.A."/>
            <person name="Strausberg R.L."/>
            <person name="Venter J.C."/>
            <person name="Wilson R.K."/>
            <person name="Batzer M.A."/>
            <person name="Bustamante C.D."/>
            <person name="Eichler E.E."/>
            <person name="Hahn M.W."/>
            <person name="Hardison R.C."/>
            <person name="Makova K.D."/>
            <person name="Miller W."/>
            <person name="Milosavljevic A."/>
            <person name="Palermo R.E."/>
            <person name="Siepel A."/>
            <person name="Sikela J.M."/>
            <person name="Attaway T."/>
            <person name="Bell S."/>
            <person name="Bernard K.E."/>
            <person name="Buhay C.J."/>
            <person name="Chandrabose M.N."/>
            <person name="Dao M."/>
            <person name="Davis C."/>
            <person name="Delehaunty K.D."/>
            <person name="Ding Y."/>
            <person name="Dinh H.H."/>
            <person name="Dugan-Rocha S."/>
            <person name="Fulton L.A."/>
            <person name="Gabisi R.A."/>
            <person name="Garner T.T."/>
            <person name="Godfrey J."/>
            <person name="Hawes A.C."/>
            <person name="Hernandez J."/>
            <person name="Hines S."/>
            <person name="Holder M."/>
            <person name="Hume J."/>
            <person name="Jhangiani S.N."/>
            <person name="Joshi V."/>
            <person name="Khan Z.M."/>
            <person name="Kirkness E.F."/>
            <person name="Cree A."/>
            <person name="Fowler R.G."/>
            <person name="Lee S."/>
            <person name="Lewis L.R."/>
            <person name="Li Z."/>
            <person name="Liu Y.-S."/>
            <person name="Moore S.M."/>
            <person name="Muzny D."/>
            <person name="Nazareth L.V."/>
            <person name="Ngo D.N."/>
            <person name="Okwuonu G.O."/>
            <person name="Pai G."/>
            <person name="Parker D."/>
            <person name="Paul H.A."/>
            <person name="Pfannkoch C."/>
            <person name="Pohl C.S."/>
            <person name="Rogers Y.-H.C."/>
            <person name="Ruiz S.J."/>
            <person name="Sabo A."/>
            <person name="Santibanez J."/>
            <person name="Schneider B.W."/>
            <person name="Smith S.M."/>
            <person name="Sodergren E."/>
            <person name="Svatek A.F."/>
            <person name="Utterback T.R."/>
            <person name="Vattathil S."/>
            <person name="Warren W."/>
            <person name="White C.S."/>
            <person name="Chinwalla A.T."/>
            <person name="Feng Y."/>
            <person name="Halpern A.L."/>
            <person name="Hillier L.W."/>
            <person name="Huang X."/>
            <person name="Minx P."/>
            <person name="Nelson J.O."/>
            <person name="Pepin K.H."/>
            <person name="Qin X."/>
            <person name="Sutton G.G."/>
            <person name="Venter E."/>
            <person name="Walenz B.P."/>
            <person name="Wallis J.W."/>
            <person name="Worley K.C."/>
            <person name="Yang S.-P."/>
            <person name="Jones S.M."/>
            <person name="Marra M.A."/>
            <person name="Rocchi M."/>
            <person name="Schein J.E."/>
            <person name="Baertsch R."/>
            <person name="Clarke L."/>
            <person name="Csuros M."/>
            <person name="Glasscock J."/>
            <person name="Harris R.A."/>
            <person name="Havlak P."/>
            <person name="Jackson A.R."/>
            <person name="Jiang H."/>
            <person name="Liu Y."/>
            <person name="Messina D.N."/>
            <person name="Shen Y."/>
            <person name="Song H.X.-Z."/>
            <person name="Wylie T."/>
            <person name="Zhang L."/>
            <person name="Birney E."/>
            <person name="Han K."/>
            <person name="Konkel M.K."/>
            <person name="Lee J."/>
            <person name="Smit A.F.A."/>
            <person name="Ullmer B."/>
            <person name="Wang H."/>
            <person name="Xing J."/>
            <person name="Burhans R."/>
            <person name="Cheng Z."/>
            <person name="Karro J.E."/>
            <person name="Ma J."/>
            <person name="Raney B."/>
            <person name="She X."/>
            <person name="Cox M.J."/>
            <person name="Demuth J.P."/>
            <person name="Dumas L.J."/>
            <person name="Han S.-G."/>
            <person name="Hopkins J."/>
            <person name="Karimpour-Fard A."/>
            <person name="Kim Y.H."/>
            <person name="Pollack J.R."/>
            <person name="Vinar T."/>
            <person name="Addo-Quaye C."/>
            <person name="Degenhardt J."/>
            <person name="Denby A."/>
            <person name="Hubisz M.J."/>
            <person name="Indap A."/>
            <person name="Kosiol C."/>
            <person name="Lahn B.T."/>
            <person name="Lawson H.A."/>
            <person name="Marklein A."/>
            <person name="Nielsen R."/>
            <person name="Vallender E.J."/>
            <person name="Clark A.G."/>
            <person name="Ferguson B."/>
            <person name="Hernandez R.D."/>
            <person name="Hirani K."/>
            <person name="Kehrer-Sawatzki H."/>
            <person name="Kolb J."/>
            <person name="Patil S."/>
            <person name="Pu L.-L."/>
            <person name="Ren Y."/>
            <person name="Smith D.G."/>
            <person name="Wheeler D.A."/>
            <person name="Schenck I."/>
            <person name="Ball E.V."/>
            <person name="Chen R."/>
            <person name="Cooper D.N."/>
            <person name="Giardine B."/>
            <person name="Hsu F."/>
            <person name="Kent W.J."/>
            <person name="Lesk A."/>
            <person name="Nelson D.L."/>
            <person name="O'brien W.E."/>
            <person name="Pruefer K."/>
            <person name="Stenson P.D."/>
            <person name="Wallace J.C."/>
            <person name="Ke H."/>
            <person name="Liu X.-M."/>
            <person name="Wang P."/>
            <person name="Xiang A.P."/>
            <person name="Yang F."/>
            <person name="Barber G.P."/>
            <person name="Haussler D."/>
            <person name="Karolchik D."/>
            <person name="Kern A.D."/>
            <person name="Kuhn R.M."/>
            <person name="Smith K.E."/>
            <person name="Zwieg A.S."/>
        </authorList>
    </citation>
    <scope>NUCLEOTIDE SEQUENCE [LARGE SCALE GENOMIC DNA]</scope>
    <source>
        <strain evidence="2">17573</strain>
    </source>
</reference>
<organism evidence="1 2">
    <name type="scientific">Macaca mulatta</name>
    <name type="common">Rhesus macaque</name>
    <dbReference type="NCBI Taxonomy" id="9544"/>
    <lineage>
        <taxon>Eukaryota</taxon>
        <taxon>Metazoa</taxon>
        <taxon>Chordata</taxon>
        <taxon>Craniata</taxon>
        <taxon>Vertebrata</taxon>
        <taxon>Euteleostomi</taxon>
        <taxon>Mammalia</taxon>
        <taxon>Eutheria</taxon>
        <taxon>Euarchontoglires</taxon>
        <taxon>Primates</taxon>
        <taxon>Haplorrhini</taxon>
        <taxon>Catarrhini</taxon>
        <taxon>Cercopithecidae</taxon>
        <taxon>Cercopithecinae</taxon>
        <taxon>Macaca</taxon>
    </lineage>
</organism>
<protein>
    <submittedName>
        <fullName evidence="1">Uncharacterized protein</fullName>
    </submittedName>
</protein>
<dbReference type="Proteomes" id="UP000006718">
    <property type="component" value="Chromosome 4"/>
</dbReference>
<proteinExistence type="predicted"/>
<name>A0A5F7ZVZ1_MACMU</name>